<dbReference type="GO" id="GO:1902201">
    <property type="term" value="P:negative regulation of bacterial-type flagellum-dependent cell motility"/>
    <property type="evidence" value="ECO:0007669"/>
    <property type="project" value="TreeGrafter"/>
</dbReference>
<dbReference type="Proteomes" id="UP000639396">
    <property type="component" value="Unassembled WGS sequence"/>
</dbReference>
<proteinExistence type="predicted"/>
<keyword evidence="1" id="KW-0175">Coiled coil</keyword>
<dbReference type="EMBL" id="JACXJA010000014">
    <property type="protein sequence ID" value="MBD2862589.1"/>
    <property type="molecule type" value="Genomic_DNA"/>
</dbReference>
<organism evidence="3 4">
    <name type="scientific">Paenibacillus oceani</name>
    <dbReference type="NCBI Taxonomy" id="2772510"/>
    <lineage>
        <taxon>Bacteria</taxon>
        <taxon>Bacillati</taxon>
        <taxon>Bacillota</taxon>
        <taxon>Bacilli</taxon>
        <taxon>Bacillales</taxon>
        <taxon>Paenibacillaceae</taxon>
        <taxon>Paenibacillus</taxon>
    </lineage>
</organism>
<dbReference type="InterPro" id="IPR029016">
    <property type="entry name" value="GAF-like_dom_sf"/>
</dbReference>
<protein>
    <submittedName>
        <fullName evidence="3">Diguanylate cyclase</fullName>
    </submittedName>
</protein>
<keyword evidence="4" id="KW-1185">Reference proteome</keyword>
<dbReference type="RefSeq" id="WP_190927641.1">
    <property type="nucleotide sequence ID" value="NZ_JACXJA010000014.1"/>
</dbReference>
<evidence type="ECO:0000313" key="4">
    <source>
        <dbReference type="Proteomes" id="UP000639396"/>
    </source>
</evidence>
<evidence type="ECO:0000256" key="1">
    <source>
        <dbReference type="SAM" id="Coils"/>
    </source>
</evidence>
<dbReference type="PROSITE" id="PS50887">
    <property type="entry name" value="GGDEF"/>
    <property type="match status" value="1"/>
</dbReference>
<dbReference type="GO" id="GO:0005886">
    <property type="term" value="C:plasma membrane"/>
    <property type="evidence" value="ECO:0007669"/>
    <property type="project" value="TreeGrafter"/>
</dbReference>
<accession>A0A927C735</accession>
<dbReference type="SMART" id="SM00267">
    <property type="entry name" value="GGDEF"/>
    <property type="match status" value="1"/>
</dbReference>
<dbReference type="GO" id="GO:0052621">
    <property type="term" value="F:diguanylate cyclase activity"/>
    <property type="evidence" value="ECO:0007669"/>
    <property type="project" value="TreeGrafter"/>
</dbReference>
<dbReference type="FunFam" id="3.30.70.270:FF:000001">
    <property type="entry name" value="Diguanylate cyclase domain protein"/>
    <property type="match status" value="1"/>
</dbReference>
<dbReference type="SMART" id="SM00065">
    <property type="entry name" value="GAF"/>
    <property type="match status" value="1"/>
</dbReference>
<dbReference type="PANTHER" id="PTHR45138">
    <property type="entry name" value="REGULATORY COMPONENTS OF SENSORY TRANSDUCTION SYSTEM"/>
    <property type="match status" value="1"/>
</dbReference>
<dbReference type="GO" id="GO:0043709">
    <property type="term" value="P:cell adhesion involved in single-species biofilm formation"/>
    <property type="evidence" value="ECO:0007669"/>
    <property type="project" value="TreeGrafter"/>
</dbReference>
<dbReference type="AlphaFoldDB" id="A0A927C735"/>
<dbReference type="PANTHER" id="PTHR45138:SF9">
    <property type="entry name" value="DIGUANYLATE CYCLASE DGCM-RELATED"/>
    <property type="match status" value="1"/>
</dbReference>
<dbReference type="InterPro" id="IPR043128">
    <property type="entry name" value="Rev_trsase/Diguanyl_cyclase"/>
</dbReference>
<dbReference type="CDD" id="cd01949">
    <property type="entry name" value="GGDEF"/>
    <property type="match status" value="1"/>
</dbReference>
<sequence length="629" mass="70572">MKEMLHQDRLAVLIEDGFGPFVTGLERHMPDRAAVYAVWDADGRCIAHHTINPSGSGINVSFPADPEAFLREIRAAYTVNGQDRTFSRAAFLVHSERRDAASPVIASYPLYADRNDPIAYLIRITDDSTAEPELLESMELTGTAFAAAIRAKEAEARHDELAGQMKELEQQLVRKKALFDMAIHIHSCNDPDQVLETLIRFLDERDPAVAYEIYLSQDQYSSIPSVKPLRFDQSEEDIRFRSFTEGRPIVGQCGTDAVFPLRGKQGVYGVIRIAIPDGKTEFEALQEITLLADTTGSAFENARLYEQSNRLVGELRLINEITQRLNQSLKLQDIYSFVSMELRTIFNAEFSCILELDKPSGKLIVRAGEPASFCGEVLASDYGFAGRVVASKEPLIVSDYRFNPAVESVWMKATNARSLLACPIVVEGTVVGVILMAHRRAHYFSYDNYKLLKTLSSHIGLAASNANLHAEVRRMVQTDRLTGLFARHYLDDQIGLFQKKDYCGSLILVDIDNFKKVNDTYGHQIGDRVLIQVSAIIRTSIREGDIASRWGGEELAIYLPQVSKEQAIKVAERIRKQVKTETSPIVSVSCGVSDWNWEDERISVESLFYRADMALYKAKHSGKNRICID</sequence>
<dbReference type="InterPro" id="IPR029787">
    <property type="entry name" value="Nucleotide_cyclase"/>
</dbReference>
<dbReference type="SUPFAM" id="SSF55781">
    <property type="entry name" value="GAF domain-like"/>
    <property type="match status" value="2"/>
</dbReference>
<reference evidence="3" key="1">
    <citation type="submission" date="2020-09" db="EMBL/GenBank/DDBJ databases">
        <title>A novel bacterium of genus Paenibacillus, isolated from South China Sea.</title>
        <authorList>
            <person name="Huang H."/>
            <person name="Mo K."/>
            <person name="Hu Y."/>
        </authorList>
    </citation>
    <scope>NUCLEOTIDE SEQUENCE</scope>
    <source>
        <strain evidence="3">IB182363</strain>
    </source>
</reference>
<feature type="coiled-coil region" evidence="1">
    <location>
        <begin position="151"/>
        <end position="178"/>
    </location>
</feature>
<dbReference type="InterPro" id="IPR000160">
    <property type="entry name" value="GGDEF_dom"/>
</dbReference>
<dbReference type="Pfam" id="PF00990">
    <property type="entry name" value="GGDEF"/>
    <property type="match status" value="1"/>
</dbReference>
<dbReference type="SUPFAM" id="SSF55073">
    <property type="entry name" value="Nucleotide cyclase"/>
    <property type="match status" value="1"/>
</dbReference>
<dbReference type="InterPro" id="IPR050469">
    <property type="entry name" value="Diguanylate_Cyclase"/>
</dbReference>
<evidence type="ECO:0000259" key="2">
    <source>
        <dbReference type="PROSITE" id="PS50887"/>
    </source>
</evidence>
<comment type="caution">
    <text evidence="3">The sequence shown here is derived from an EMBL/GenBank/DDBJ whole genome shotgun (WGS) entry which is preliminary data.</text>
</comment>
<dbReference type="Gene3D" id="3.30.450.40">
    <property type="match status" value="2"/>
</dbReference>
<dbReference type="InterPro" id="IPR003018">
    <property type="entry name" value="GAF"/>
</dbReference>
<feature type="domain" description="GGDEF" evidence="2">
    <location>
        <begin position="502"/>
        <end position="629"/>
    </location>
</feature>
<evidence type="ECO:0000313" key="3">
    <source>
        <dbReference type="EMBL" id="MBD2862589.1"/>
    </source>
</evidence>
<dbReference type="Pfam" id="PF13185">
    <property type="entry name" value="GAF_2"/>
    <property type="match status" value="1"/>
</dbReference>
<name>A0A927C735_9BACL</name>
<dbReference type="NCBIfam" id="TIGR00254">
    <property type="entry name" value="GGDEF"/>
    <property type="match status" value="1"/>
</dbReference>
<dbReference type="Gene3D" id="3.30.70.270">
    <property type="match status" value="1"/>
</dbReference>
<gene>
    <name evidence="3" type="ORF">IDH45_11395</name>
</gene>